<feature type="domain" description="PIN" evidence="1">
    <location>
        <begin position="5"/>
        <end position="122"/>
    </location>
</feature>
<sequence>MTGSVFVDTNVLVYARDASEPDKQPRALAWMDWLWSQQSGRISTQVLQEYYQTVTRKLKPGLDPQAARADVRDLAAWNPITIDHPVLERAWKLEDRYRFSWWDSLILAAACQAECDIVLSEDLASGQRVDSVRIVNPFDTPPPDRQTPR</sequence>
<dbReference type="Proteomes" id="UP000484885">
    <property type="component" value="Unassembled WGS sequence"/>
</dbReference>
<reference evidence="2 3" key="1">
    <citation type="submission" date="2020-02" db="EMBL/GenBank/DDBJ databases">
        <authorList>
            <person name="Zhang X.-Y."/>
        </authorList>
    </citation>
    <scope>NUCLEOTIDE SEQUENCE [LARGE SCALE GENOMIC DNA]</scope>
    <source>
        <strain evidence="2 3">C33</strain>
    </source>
</reference>
<proteinExistence type="predicted"/>
<protein>
    <submittedName>
        <fullName evidence="2">PIN domain-containing protein</fullName>
    </submittedName>
</protein>
<keyword evidence="3" id="KW-1185">Reference proteome</keyword>
<dbReference type="Gene3D" id="3.40.50.1010">
    <property type="entry name" value="5'-nuclease"/>
    <property type="match status" value="1"/>
</dbReference>
<dbReference type="RefSeq" id="WP_164209544.1">
    <property type="nucleotide sequence ID" value="NZ_JAAGSC010000031.1"/>
</dbReference>
<gene>
    <name evidence="2" type="ORF">G3I74_01580</name>
</gene>
<organism evidence="2 3">
    <name type="scientific">Wenzhouxiangella limi</name>
    <dbReference type="NCBI Taxonomy" id="2707351"/>
    <lineage>
        <taxon>Bacteria</taxon>
        <taxon>Pseudomonadati</taxon>
        <taxon>Pseudomonadota</taxon>
        <taxon>Gammaproteobacteria</taxon>
        <taxon>Chromatiales</taxon>
        <taxon>Wenzhouxiangellaceae</taxon>
        <taxon>Wenzhouxiangella</taxon>
    </lineage>
</organism>
<comment type="caution">
    <text evidence="2">The sequence shown here is derived from an EMBL/GenBank/DDBJ whole genome shotgun (WGS) entry which is preliminary data.</text>
</comment>
<evidence type="ECO:0000259" key="1">
    <source>
        <dbReference type="Pfam" id="PF01850"/>
    </source>
</evidence>
<dbReference type="InterPro" id="IPR002716">
    <property type="entry name" value="PIN_dom"/>
</dbReference>
<evidence type="ECO:0000313" key="3">
    <source>
        <dbReference type="Proteomes" id="UP000484885"/>
    </source>
</evidence>
<name>A0A845UX52_9GAMM</name>
<dbReference type="SUPFAM" id="SSF88723">
    <property type="entry name" value="PIN domain-like"/>
    <property type="match status" value="1"/>
</dbReference>
<evidence type="ECO:0000313" key="2">
    <source>
        <dbReference type="EMBL" id="NDY94420.1"/>
    </source>
</evidence>
<accession>A0A845UX52</accession>
<dbReference type="InterPro" id="IPR029060">
    <property type="entry name" value="PIN-like_dom_sf"/>
</dbReference>
<dbReference type="AlphaFoldDB" id="A0A845UX52"/>
<dbReference type="EMBL" id="JAAGSC010000031">
    <property type="protein sequence ID" value="NDY94420.1"/>
    <property type="molecule type" value="Genomic_DNA"/>
</dbReference>
<dbReference type="Pfam" id="PF01850">
    <property type="entry name" value="PIN"/>
    <property type="match status" value="1"/>
</dbReference>
<dbReference type="CDD" id="cd18692">
    <property type="entry name" value="PIN_VapC-like"/>
    <property type="match status" value="1"/>
</dbReference>